<dbReference type="InterPro" id="IPR006707">
    <property type="entry name" value="T7SS_EccD"/>
</dbReference>
<evidence type="ECO:0000256" key="1">
    <source>
        <dbReference type="ARBA" id="ARBA00004651"/>
    </source>
</evidence>
<keyword evidence="5 7" id="KW-1133">Transmembrane helix</keyword>
<evidence type="ECO:0000256" key="6">
    <source>
        <dbReference type="ARBA" id="ARBA00023136"/>
    </source>
</evidence>
<gene>
    <name evidence="10" type="primary">eccD</name>
    <name evidence="10" type="ORF">I2456_18820</name>
    <name evidence="9" type="ORF">MKUB_50100</name>
</gene>
<evidence type="ECO:0000256" key="5">
    <source>
        <dbReference type="ARBA" id="ARBA00022989"/>
    </source>
</evidence>
<dbReference type="NCBIfam" id="TIGR03920">
    <property type="entry name" value="T7SS_EccD"/>
    <property type="match status" value="1"/>
</dbReference>
<feature type="transmembrane region" description="Helical" evidence="7">
    <location>
        <begin position="232"/>
        <end position="251"/>
    </location>
</feature>
<keyword evidence="6 7" id="KW-0472">Membrane</keyword>
<reference evidence="9" key="2">
    <citation type="submission" date="2020-02" db="EMBL/GenBank/DDBJ databases">
        <authorList>
            <person name="Matsumoto Y."/>
            <person name="Kinjo T."/>
            <person name="Motooka D."/>
            <person name="Nabeya D."/>
            <person name="Jung N."/>
            <person name="Uechi K."/>
            <person name="Horii T."/>
            <person name="Iida T."/>
            <person name="Fujita J."/>
            <person name="Nakamura S."/>
        </authorList>
    </citation>
    <scope>NUCLEOTIDE SEQUENCE</scope>
    <source>
        <strain evidence="9">JCM 13573</strain>
    </source>
</reference>
<evidence type="ECO:0000256" key="4">
    <source>
        <dbReference type="ARBA" id="ARBA00022692"/>
    </source>
</evidence>
<sequence>MTLPPSLSELDAESEAEPVLSRVTLVVGGLRLDVGLPANTSIAAFIDDVIDIANEQLATHPAAEQGLDGVVFDTTEGKWTLARLGDEAIDPTRSLTEAGIFDGELLTIREIDQPLRPMLFDDLEIDSADSSEPNASGETRSHRWPLRDARQITCSIVGLVATVSAAFLLPRHATEMYVPATVLGVGVVAVIIACVIAHRTAGARRSEWVAATAMPLIFGGSLYVVPDAFGTKSLPMAFGLTGLASLLVLLVTGRGRALHTAVIALAVFGGIAATVELLWHPPERAVGAVLATVSVMIVYLSPRVTILLAKLPVPRVPTAGEPLDDIETQGGTTVEGVNAVGKQVIPTEEGMIVRVRRASQYLTGMLVAAAITATVGCFLAFDVSGGFYWQGAAFAIAVATVLCLRGRSHHDLVQSATLIAAGLAIAVLSIAKMAVGLDDWEFYATLALVVLMLLAIACGVIATRLEFSPVMRRQVEILEYIAIVTVFPLCCWIVRLYAVFRELRL</sequence>
<feature type="transmembrane region" description="Helical" evidence="7">
    <location>
        <begin position="416"/>
        <end position="436"/>
    </location>
</feature>
<reference evidence="9 11" key="1">
    <citation type="journal article" date="2019" name="Emerg. Microbes Infect.">
        <title>Comprehensive subspecies identification of 175 nontuberculous mycobacteria species based on 7547 genomic profiles.</title>
        <authorList>
            <person name="Matsumoto Y."/>
            <person name="Kinjo T."/>
            <person name="Motooka D."/>
            <person name="Nabeya D."/>
            <person name="Jung N."/>
            <person name="Uechi K."/>
            <person name="Horii T."/>
            <person name="Iida T."/>
            <person name="Fujita J."/>
            <person name="Nakamura S."/>
        </authorList>
    </citation>
    <scope>NUCLEOTIDE SEQUENCE [LARGE SCALE GENOMIC DNA]</scope>
    <source>
        <strain evidence="9 11">JCM 13573</strain>
    </source>
</reference>
<evidence type="ECO:0000256" key="7">
    <source>
        <dbReference type="SAM" id="Phobius"/>
    </source>
</evidence>
<dbReference type="EMBL" id="BLKU01000005">
    <property type="protein sequence ID" value="GFG67520.1"/>
    <property type="molecule type" value="Genomic_DNA"/>
</dbReference>
<dbReference type="AlphaFoldDB" id="A0AAX1J7X5"/>
<feature type="transmembrane region" description="Helical" evidence="7">
    <location>
        <begin position="285"/>
        <end position="302"/>
    </location>
</feature>
<proteinExistence type="inferred from homology"/>
<dbReference type="EMBL" id="CP065047">
    <property type="protein sequence ID" value="QPI36521.1"/>
    <property type="molecule type" value="Genomic_DNA"/>
</dbReference>
<dbReference type="InterPro" id="IPR024962">
    <property type="entry name" value="YukD-like"/>
</dbReference>
<name>A0AAX1J7X5_9MYCO</name>
<evidence type="ECO:0000259" key="8">
    <source>
        <dbReference type="Pfam" id="PF19053"/>
    </source>
</evidence>
<protein>
    <submittedName>
        <fullName evidence="10">Type VII secretion integral membrane protein EccD</fullName>
    </submittedName>
</protein>
<accession>A0AAX1J7X5</accession>
<dbReference type="PIRSF" id="PIRSF017804">
    <property type="entry name" value="Secretion_EccD1"/>
    <property type="match status" value="1"/>
</dbReference>
<keyword evidence="4 7" id="KW-0812">Transmembrane</keyword>
<dbReference type="Pfam" id="PF19053">
    <property type="entry name" value="EccD"/>
    <property type="match status" value="1"/>
</dbReference>
<evidence type="ECO:0000313" key="10">
    <source>
        <dbReference type="EMBL" id="QPI36521.1"/>
    </source>
</evidence>
<dbReference type="Gene3D" id="3.10.20.90">
    <property type="entry name" value="Phosphatidylinositol 3-kinase Catalytic Subunit, Chain A, domain 1"/>
    <property type="match status" value="1"/>
</dbReference>
<feature type="transmembrane region" description="Helical" evidence="7">
    <location>
        <begin position="208"/>
        <end position="226"/>
    </location>
</feature>
<feature type="domain" description="EccD-like transmembrane" evidence="8">
    <location>
        <begin position="153"/>
        <end position="503"/>
    </location>
</feature>
<dbReference type="RefSeq" id="WP_085074790.1">
    <property type="nucleotide sequence ID" value="NZ_BLKU01000005.1"/>
</dbReference>
<dbReference type="Proteomes" id="UP000465306">
    <property type="component" value="Unassembled WGS sequence"/>
</dbReference>
<evidence type="ECO:0000256" key="2">
    <source>
        <dbReference type="ARBA" id="ARBA00006162"/>
    </source>
</evidence>
<feature type="transmembrane region" description="Helical" evidence="7">
    <location>
        <begin position="258"/>
        <end position="279"/>
    </location>
</feature>
<comment type="subcellular location">
    <subcellularLocation>
        <location evidence="1">Cell membrane</location>
        <topology evidence="1">Multi-pass membrane protein</topology>
    </subcellularLocation>
</comment>
<reference evidence="10" key="3">
    <citation type="submission" date="2020-11" db="EMBL/GenBank/DDBJ databases">
        <title>Intraspecies plasmid and genomic variation of Mycobacterium kubicae revealed by the complete genome sequences of two clinical isolates.</title>
        <authorList>
            <person name="Hendrix J.R."/>
            <person name="Epperson L.E."/>
            <person name="Honda J.R."/>
            <person name="Strong M."/>
        </authorList>
    </citation>
    <scope>NUCLEOTIDE SEQUENCE</scope>
    <source>
        <strain evidence="10">JCM 13573</strain>
    </source>
</reference>
<dbReference type="Proteomes" id="UP000663583">
    <property type="component" value="Chromosome"/>
</dbReference>
<feature type="transmembrane region" description="Helical" evidence="7">
    <location>
        <begin position="361"/>
        <end position="381"/>
    </location>
</feature>
<evidence type="ECO:0000256" key="3">
    <source>
        <dbReference type="ARBA" id="ARBA00022475"/>
    </source>
</evidence>
<keyword evidence="3" id="KW-1003">Cell membrane</keyword>
<evidence type="ECO:0000313" key="9">
    <source>
        <dbReference type="EMBL" id="GFG67520.1"/>
    </source>
</evidence>
<evidence type="ECO:0000313" key="11">
    <source>
        <dbReference type="Proteomes" id="UP000465306"/>
    </source>
</evidence>
<feature type="transmembrane region" description="Helical" evidence="7">
    <location>
        <begin position="176"/>
        <end position="196"/>
    </location>
</feature>
<evidence type="ECO:0000313" key="12">
    <source>
        <dbReference type="Proteomes" id="UP000663583"/>
    </source>
</evidence>
<organism evidence="10 12">
    <name type="scientific">Mycobacterium kubicae</name>
    <dbReference type="NCBI Taxonomy" id="120959"/>
    <lineage>
        <taxon>Bacteria</taxon>
        <taxon>Bacillati</taxon>
        <taxon>Actinomycetota</taxon>
        <taxon>Actinomycetes</taxon>
        <taxon>Mycobacteriales</taxon>
        <taxon>Mycobacteriaceae</taxon>
        <taxon>Mycobacterium</taxon>
        <taxon>Mycobacterium simiae complex</taxon>
    </lineage>
</organism>
<dbReference type="Pfam" id="PF08817">
    <property type="entry name" value="YukD"/>
    <property type="match status" value="1"/>
</dbReference>
<feature type="transmembrane region" description="Helical" evidence="7">
    <location>
        <begin position="387"/>
        <end position="404"/>
    </location>
</feature>
<feature type="transmembrane region" description="Helical" evidence="7">
    <location>
        <begin position="477"/>
        <end position="500"/>
    </location>
</feature>
<dbReference type="InterPro" id="IPR044049">
    <property type="entry name" value="EccD_transm"/>
</dbReference>
<feature type="transmembrane region" description="Helical" evidence="7">
    <location>
        <begin position="442"/>
        <end position="465"/>
    </location>
</feature>
<keyword evidence="11" id="KW-1185">Reference proteome</keyword>
<comment type="similarity">
    <text evidence="2">Belongs to the EccD/Snm4 family.</text>
</comment>
<dbReference type="KEGG" id="mku:I2456_18820"/>
<dbReference type="GO" id="GO:0005886">
    <property type="term" value="C:plasma membrane"/>
    <property type="evidence" value="ECO:0007669"/>
    <property type="project" value="UniProtKB-SubCell"/>
</dbReference>